<name>A0A498I250_MALDO</name>
<organism evidence="1 2">
    <name type="scientific">Malus domestica</name>
    <name type="common">Apple</name>
    <name type="synonym">Pyrus malus</name>
    <dbReference type="NCBI Taxonomy" id="3750"/>
    <lineage>
        <taxon>Eukaryota</taxon>
        <taxon>Viridiplantae</taxon>
        <taxon>Streptophyta</taxon>
        <taxon>Embryophyta</taxon>
        <taxon>Tracheophyta</taxon>
        <taxon>Spermatophyta</taxon>
        <taxon>Magnoliopsida</taxon>
        <taxon>eudicotyledons</taxon>
        <taxon>Gunneridae</taxon>
        <taxon>Pentapetalae</taxon>
        <taxon>rosids</taxon>
        <taxon>fabids</taxon>
        <taxon>Rosales</taxon>
        <taxon>Rosaceae</taxon>
        <taxon>Amygdaloideae</taxon>
        <taxon>Maleae</taxon>
        <taxon>Malus</taxon>
    </lineage>
</organism>
<evidence type="ECO:0000313" key="1">
    <source>
        <dbReference type="EMBL" id="RXH76312.1"/>
    </source>
</evidence>
<protein>
    <submittedName>
        <fullName evidence="1">Uncharacterized protein</fullName>
    </submittedName>
</protein>
<dbReference type="AlphaFoldDB" id="A0A498I250"/>
<dbReference type="EMBL" id="RDQH01000340">
    <property type="protein sequence ID" value="RXH76312.1"/>
    <property type="molecule type" value="Genomic_DNA"/>
</dbReference>
<reference evidence="1 2" key="1">
    <citation type="submission" date="2018-10" db="EMBL/GenBank/DDBJ databases">
        <title>A high-quality apple genome assembly.</title>
        <authorList>
            <person name="Hu J."/>
        </authorList>
    </citation>
    <scope>NUCLEOTIDE SEQUENCE [LARGE SCALE GENOMIC DNA]</scope>
    <source>
        <strain evidence="2">cv. HFTH1</strain>
        <tissue evidence="1">Young leaf</tissue>
    </source>
</reference>
<dbReference type="Proteomes" id="UP000290289">
    <property type="component" value="Chromosome 14"/>
</dbReference>
<gene>
    <name evidence="1" type="ORF">DVH24_019200</name>
</gene>
<comment type="caution">
    <text evidence="1">The sequence shown here is derived from an EMBL/GenBank/DDBJ whole genome shotgun (WGS) entry which is preliminary data.</text>
</comment>
<proteinExistence type="predicted"/>
<keyword evidence="2" id="KW-1185">Reference proteome</keyword>
<sequence>MILSALGLPFLHDFVFGNSRATSQWVTHPGSALAFFSLNFGVPMEPEASELPKGLVLGRDGNIHLRITPWAMWDVTLCVWLLPFLQCSGFDMGYWRLQNPSFIHLKEVTIELCDGSNGILFAKYILEHAQNLKNMKIVYPPHQSYDVDKLKKSKMASNIATVVFDEEEKNGRPNFLVKV</sequence>
<accession>A0A498I250</accession>
<evidence type="ECO:0000313" key="2">
    <source>
        <dbReference type="Proteomes" id="UP000290289"/>
    </source>
</evidence>